<evidence type="ECO:0000256" key="1">
    <source>
        <dbReference type="ARBA" id="ARBA00022729"/>
    </source>
</evidence>
<protein>
    <submittedName>
        <fullName evidence="3">S6m2-RNase</fullName>
    </submittedName>
</protein>
<organism evidence="3">
    <name type="scientific">Prunus cerasus</name>
    <name type="common">sour cherry</name>
    <dbReference type="NCBI Taxonomy" id="140311"/>
    <lineage>
        <taxon>Eukaryota</taxon>
        <taxon>Viridiplantae</taxon>
        <taxon>Streptophyta</taxon>
        <taxon>Embryophyta</taxon>
        <taxon>Tracheophyta</taxon>
        <taxon>Spermatophyta</taxon>
        <taxon>Magnoliopsida</taxon>
        <taxon>eudicotyledons</taxon>
        <taxon>Gunneridae</taxon>
        <taxon>Pentapetalae</taxon>
        <taxon>rosids</taxon>
        <taxon>fabids</taxon>
        <taxon>Rosales</taxon>
        <taxon>Rosaceae</taxon>
        <taxon>Amygdaloideae</taxon>
        <taxon>Amygdaleae</taxon>
        <taxon>Prunus</taxon>
    </lineage>
</organism>
<reference evidence="3" key="1">
    <citation type="journal article" date="2006" name="Plant Mol. Biol.">
        <title>Molecular characterization of three non-functional S-haplotypes in sour cherry (Prunus cerasus).</title>
        <authorList>
            <person name="Tsukamoto T."/>
            <person name="Hauck N.R."/>
            <person name="Tao R."/>
            <person name="Jiang N."/>
            <person name="Iezzoni A.F."/>
        </authorList>
    </citation>
    <scope>NUCLEOTIDE SEQUENCE</scope>
    <source>
        <tissue evidence="3">Leaves</tissue>
    </source>
</reference>
<gene>
    <name evidence="3" type="primary">S-RNase</name>
</gene>
<dbReference type="SUPFAM" id="SSF55895">
    <property type="entry name" value="Ribonuclease Rh-like"/>
    <property type="match status" value="1"/>
</dbReference>
<evidence type="ECO:0000313" key="3">
    <source>
        <dbReference type="EMBL" id="ABD49100.1"/>
    </source>
</evidence>
<keyword evidence="1" id="KW-0732">Signal</keyword>
<dbReference type="InterPro" id="IPR036430">
    <property type="entry name" value="RNase_T2-like_sf"/>
</dbReference>
<keyword evidence="2" id="KW-0325">Glycoprotein</keyword>
<dbReference type="GO" id="GO:0033897">
    <property type="term" value="F:ribonuclease T2 activity"/>
    <property type="evidence" value="ECO:0007669"/>
    <property type="project" value="InterPro"/>
</dbReference>
<evidence type="ECO:0000256" key="2">
    <source>
        <dbReference type="ARBA" id="ARBA00023180"/>
    </source>
</evidence>
<dbReference type="EMBL" id="DQ385841">
    <property type="protein sequence ID" value="ABD49100.1"/>
    <property type="molecule type" value="Genomic_DNA"/>
</dbReference>
<dbReference type="GO" id="GO:0003723">
    <property type="term" value="F:RNA binding"/>
    <property type="evidence" value="ECO:0007669"/>
    <property type="project" value="InterPro"/>
</dbReference>
<dbReference type="AlphaFoldDB" id="Q06Z79"/>
<sequence>MAMLKSSPAFLVLAFAFFLCFIMSNGSYVYFQFVQQWPPTNCRVRIKRPCSSPRPLQYFTIHGLCQVIIQTRGCPVIALDRNLSEYCPLNCDPNCRHLGRTWKVAMIQSFGKANGTNMVHVPKRHLTKCSTSSDPTQCGCRTILQRSLKTLQSYHIRHKHGSTRT</sequence>
<dbReference type="Gene3D" id="3.90.730.10">
    <property type="entry name" value="Ribonuclease T2-like"/>
    <property type="match status" value="1"/>
</dbReference>
<accession>Q06Z79</accession>
<proteinExistence type="predicted"/>
<name>Q06Z79_9ROSA</name>